<dbReference type="InterPro" id="IPR029055">
    <property type="entry name" value="Ntn_hydrolases_N"/>
</dbReference>
<organism evidence="4">
    <name type="scientific">marine sediment metagenome</name>
    <dbReference type="NCBI Taxonomy" id="412755"/>
    <lineage>
        <taxon>unclassified sequences</taxon>
        <taxon>metagenomes</taxon>
        <taxon>ecological metagenomes</taxon>
    </lineage>
</organism>
<gene>
    <name evidence="4" type="ORF">S01H4_35888</name>
</gene>
<evidence type="ECO:0000313" key="4">
    <source>
        <dbReference type="EMBL" id="GAG82240.1"/>
    </source>
</evidence>
<feature type="domain" description="Glutamine amidotransferase type-2" evidence="3">
    <location>
        <begin position="1"/>
        <end position="174"/>
    </location>
</feature>
<keyword evidence="1" id="KW-0808">Transferase</keyword>
<dbReference type="AlphaFoldDB" id="X1AHZ0"/>
<reference evidence="4" key="1">
    <citation type="journal article" date="2014" name="Front. Microbiol.">
        <title>High frequency of phylogenetically diverse reductive dehalogenase-homologous genes in deep subseafloor sedimentary metagenomes.</title>
        <authorList>
            <person name="Kawai M."/>
            <person name="Futagami T."/>
            <person name="Toyoda A."/>
            <person name="Takaki Y."/>
            <person name="Nishi S."/>
            <person name="Hori S."/>
            <person name="Arai W."/>
            <person name="Tsubouchi T."/>
            <person name="Morono Y."/>
            <person name="Uchiyama I."/>
            <person name="Ito T."/>
            <person name="Fujiyama A."/>
            <person name="Inagaki F."/>
            <person name="Takami H."/>
        </authorList>
    </citation>
    <scope>NUCLEOTIDE SEQUENCE</scope>
    <source>
        <strain evidence="4">Expedition CK06-06</strain>
    </source>
</reference>
<feature type="non-terminal residue" evidence="4">
    <location>
        <position position="216"/>
    </location>
</feature>
<dbReference type="SUPFAM" id="SSF56235">
    <property type="entry name" value="N-terminal nucleophile aminohydrolases (Ntn hydrolases)"/>
    <property type="match status" value="1"/>
</dbReference>
<dbReference type="PROSITE" id="PS51278">
    <property type="entry name" value="GATASE_TYPE_2"/>
    <property type="match status" value="1"/>
</dbReference>
<dbReference type="PANTHER" id="PTHR11907">
    <property type="entry name" value="AMIDOPHOSPHORIBOSYLTRANSFERASE"/>
    <property type="match status" value="1"/>
</dbReference>
<comment type="caution">
    <text evidence="4">The sequence shown here is derived from an EMBL/GenBank/DDBJ whole genome shotgun (WGS) entry which is preliminary data.</text>
</comment>
<name>X1AHZ0_9ZZZZ</name>
<evidence type="ECO:0000259" key="3">
    <source>
        <dbReference type="PROSITE" id="PS51278"/>
    </source>
</evidence>
<evidence type="ECO:0000256" key="1">
    <source>
        <dbReference type="ARBA" id="ARBA00022679"/>
    </source>
</evidence>
<accession>X1AHZ0</accession>
<dbReference type="InterPro" id="IPR017932">
    <property type="entry name" value="GATase_2_dom"/>
</dbReference>
<keyword evidence="2" id="KW-0315">Glutamine amidotransferase</keyword>
<protein>
    <recommendedName>
        <fullName evidence="3">Glutamine amidotransferase type-2 domain-containing protein</fullName>
    </recommendedName>
</protein>
<dbReference type="GO" id="GO:0016740">
    <property type="term" value="F:transferase activity"/>
    <property type="evidence" value="ECO:0007669"/>
    <property type="project" value="UniProtKB-KW"/>
</dbReference>
<dbReference type="Gene3D" id="3.60.20.10">
    <property type="entry name" value="Glutamine Phosphoribosylpyrophosphate, subunit 1, domain 1"/>
    <property type="match status" value="1"/>
</dbReference>
<proteinExistence type="predicted"/>
<dbReference type="Pfam" id="PF13537">
    <property type="entry name" value="GATase_7"/>
    <property type="match status" value="1"/>
</dbReference>
<dbReference type="EMBL" id="BART01019126">
    <property type="protein sequence ID" value="GAG82240.1"/>
    <property type="molecule type" value="Genomic_DNA"/>
</dbReference>
<evidence type="ECO:0000256" key="2">
    <source>
        <dbReference type="ARBA" id="ARBA00022962"/>
    </source>
</evidence>
<sequence length="216" mass="23896">MVRRVFRSGSDILAKLSNPIAIGHVRYSTTGESRAINSQPLLSEYSRGQVAVAHNGNLINAALLRDEYEAHGSIFKSTSDTEVITHLLAKPTHVSNPDPLAHVLNHLEGAYCLVFLFADRIEAARDPCGIRPLCIGQTEKGCYVIASETCAFDAIEAKFIREVEPGEIVRLDKKGLSSRFFVKPGSVTPAHCIFEHIYFAKQNSTIFGENVHEFRK</sequence>